<protein>
    <submittedName>
        <fullName evidence="3">Uncharacterized protein</fullName>
    </submittedName>
</protein>
<dbReference type="Proteomes" id="UP000681967">
    <property type="component" value="Unassembled WGS sequence"/>
</dbReference>
<name>A0A819UFH0_9BILA</name>
<reference evidence="3" key="1">
    <citation type="submission" date="2021-02" db="EMBL/GenBank/DDBJ databases">
        <authorList>
            <person name="Nowell W R."/>
        </authorList>
    </citation>
    <scope>NUCLEOTIDE SEQUENCE</scope>
</reference>
<evidence type="ECO:0000313" key="4">
    <source>
        <dbReference type="Proteomes" id="UP000663866"/>
    </source>
</evidence>
<dbReference type="EMBL" id="CAJOBG010004079">
    <property type="protein sequence ID" value="CAF4093950.1"/>
    <property type="molecule type" value="Genomic_DNA"/>
</dbReference>
<gene>
    <name evidence="2" type="ORF">BYL167_LOCUS14943</name>
    <name evidence="3" type="ORF">OVN521_LOCUS20518</name>
    <name evidence="1" type="ORF">SMN809_LOCUS6758</name>
</gene>
<sequence>MDPNIDLSSMNHNLVLNTNDNDDNNISIDGSEAHIYNNDQQTTNIGSESLYKSPSNEESRLMFLSDIQRSFTYFMLQLREEFCLPKNTINSISTYIVTLVNNIESLLENQAIGNDPNNATTVSSSKTTSEDVCHAVEAVTHNEYQFLKYCEKYFKYNSPQEVIVSAPGEKLQYSYFIPIDETLISILHNQETVDQILNNMKQQEEAVVKDEDIMFSFRDSNYGFRIDDDSLLIQLYADEIGLTNPIGAKKDRHKMFMIYFSLEDIPDKYKSKLDQIHLVALCESVIIKWLFCRRCFITYPERNLPVSTMTFAIRTSIIHDDLVRQIQPNPNKSPLMGVVGQSVLHNLIGFHPILSLPADLMHDYLEGLCPLVTMSLLKQASSIQLLTYG</sequence>
<evidence type="ECO:0000313" key="3">
    <source>
        <dbReference type="EMBL" id="CAF4093950.1"/>
    </source>
</evidence>
<dbReference type="EMBL" id="CAJOBH010005427">
    <property type="protein sequence ID" value="CAF4023937.1"/>
    <property type="molecule type" value="Genomic_DNA"/>
</dbReference>
<organism evidence="3 4">
    <name type="scientific">Rotaria magnacalcarata</name>
    <dbReference type="NCBI Taxonomy" id="392030"/>
    <lineage>
        <taxon>Eukaryota</taxon>
        <taxon>Metazoa</taxon>
        <taxon>Spiralia</taxon>
        <taxon>Gnathifera</taxon>
        <taxon>Rotifera</taxon>
        <taxon>Eurotatoria</taxon>
        <taxon>Bdelloidea</taxon>
        <taxon>Philodinida</taxon>
        <taxon>Philodinidae</taxon>
        <taxon>Rotaria</taxon>
    </lineage>
</organism>
<comment type="caution">
    <text evidence="3">The sequence shown here is derived from an EMBL/GenBank/DDBJ whole genome shotgun (WGS) entry which is preliminary data.</text>
</comment>
<evidence type="ECO:0000313" key="2">
    <source>
        <dbReference type="EMBL" id="CAF4023937.1"/>
    </source>
</evidence>
<proteinExistence type="predicted"/>
<dbReference type="Proteomes" id="UP000676336">
    <property type="component" value="Unassembled WGS sequence"/>
</dbReference>
<accession>A0A819UFH0</accession>
<dbReference type="AlphaFoldDB" id="A0A819UFH0"/>
<evidence type="ECO:0000313" key="1">
    <source>
        <dbReference type="EMBL" id="CAF3903375.1"/>
    </source>
</evidence>
<dbReference type="Proteomes" id="UP000663866">
    <property type="component" value="Unassembled WGS sequence"/>
</dbReference>
<dbReference type="EMBL" id="CAJOBI010001867">
    <property type="protein sequence ID" value="CAF3903375.1"/>
    <property type="molecule type" value="Genomic_DNA"/>
</dbReference>
<keyword evidence="4" id="KW-1185">Reference proteome</keyword>